<keyword evidence="3" id="KW-1003">Cell membrane</keyword>
<evidence type="ECO:0000256" key="9">
    <source>
        <dbReference type="SAM" id="Phobius"/>
    </source>
</evidence>
<comment type="caution">
    <text evidence="10">The sequence shown here is derived from an EMBL/GenBank/DDBJ whole genome shotgun (WGS) entry which is preliminary data.</text>
</comment>
<protein>
    <submittedName>
        <fullName evidence="10">Membrane protein</fullName>
    </submittedName>
</protein>
<keyword evidence="4 9" id="KW-0812">Transmembrane</keyword>
<evidence type="ECO:0000256" key="6">
    <source>
        <dbReference type="ARBA" id="ARBA00023065"/>
    </source>
</evidence>
<evidence type="ECO:0000256" key="1">
    <source>
        <dbReference type="ARBA" id="ARBA00004651"/>
    </source>
</evidence>
<accession>A0ABU0HTX8</accession>
<keyword evidence="2" id="KW-0813">Transport</keyword>
<reference evidence="10 11" key="1">
    <citation type="submission" date="2023-07" db="EMBL/GenBank/DDBJ databases">
        <title>Genomic Encyclopedia of Type Strains, Phase IV (KMG-IV): sequencing the most valuable type-strain genomes for metagenomic binning, comparative biology and taxonomic classification.</title>
        <authorList>
            <person name="Goeker M."/>
        </authorList>
    </citation>
    <scope>NUCLEOTIDE SEQUENCE [LARGE SCALE GENOMIC DNA]</scope>
    <source>
        <strain evidence="10 11">DSM 19013</strain>
    </source>
</reference>
<feature type="transmembrane region" description="Helical" evidence="9">
    <location>
        <begin position="47"/>
        <end position="71"/>
    </location>
</feature>
<evidence type="ECO:0000256" key="7">
    <source>
        <dbReference type="ARBA" id="ARBA00023136"/>
    </source>
</evidence>
<evidence type="ECO:0000313" key="11">
    <source>
        <dbReference type="Proteomes" id="UP001231124"/>
    </source>
</evidence>
<dbReference type="PANTHER" id="PTHR33281">
    <property type="entry name" value="UPF0187 PROTEIN YNEE"/>
    <property type="match status" value="1"/>
</dbReference>
<evidence type="ECO:0000256" key="5">
    <source>
        <dbReference type="ARBA" id="ARBA00022989"/>
    </source>
</evidence>
<comment type="subcellular location">
    <subcellularLocation>
        <location evidence="1">Cell membrane</location>
        <topology evidence="1">Multi-pass membrane protein</topology>
    </subcellularLocation>
</comment>
<evidence type="ECO:0000256" key="2">
    <source>
        <dbReference type="ARBA" id="ARBA00022448"/>
    </source>
</evidence>
<sequence>MIVRPRPTLLTVLFALRGSVLPRVAPIVVGLTAFSVLVVAAEQRWPSVFPITAGVGPFTLIGLALSIFLSFRNNACYDRWWEARKAWGTLILETRSLSRTFPAVLPGAEHLETRRICLLRVVAFASALHAGLRGADETKAASLWLTKSDGALLVDRPSPADAILALLLADLSRAYRAGSITDVLFAMLERRVAELSAIHTTCERIRHTPVPFAYTLLVYRTAWLYCLFLPVGLSGSLGWATPLAVALVSYTFFGLDALGDELEEPFGREQNDLPMDAMLRTVERTVLDAVGGPLPPPLEADHYWLR</sequence>
<dbReference type="PANTHER" id="PTHR33281:SF19">
    <property type="entry name" value="VOLTAGE-DEPENDENT ANION CHANNEL-FORMING PROTEIN YNEE"/>
    <property type="match status" value="1"/>
</dbReference>
<evidence type="ECO:0000256" key="3">
    <source>
        <dbReference type="ARBA" id="ARBA00022475"/>
    </source>
</evidence>
<dbReference type="RefSeq" id="WP_238204962.1">
    <property type="nucleotide sequence ID" value="NZ_BPQE01000020.1"/>
</dbReference>
<keyword evidence="11" id="KW-1185">Reference proteome</keyword>
<evidence type="ECO:0000256" key="8">
    <source>
        <dbReference type="ARBA" id="ARBA00034708"/>
    </source>
</evidence>
<keyword evidence="5 9" id="KW-1133">Transmembrane helix</keyword>
<name>A0ABU0HTX8_9HYPH</name>
<keyword evidence="7 9" id="KW-0472">Membrane</keyword>
<keyword evidence="6" id="KW-0406">Ion transport</keyword>
<dbReference type="EMBL" id="JAUSVP010000001">
    <property type="protein sequence ID" value="MDQ0445788.1"/>
    <property type="molecule type" value="Genomic_DNA"/>
</dbReference>
<dbReference type="Proteomes" id="UP001231124">
    <property type="component" value="Unassembled WGS sequence"/>
</dbReference>
<dbReference type="InterPro" id="IPR044669">
    <property type="entry name" value="YneE/VCCN1/2-like"/>
</dbReference>
<comment type="similarity">
    <text evidence="8">Belongs to the anion channel-forming bestrophin (TC 1.A.46) family.</text>
</comment>
<organism evidence="10 11">
    <name type="scientific">Methylobacterium aerolatum</name>
    <dbReference type="NCBI Taxonomy" id="418708"/>
    <lineage>
        <taxon>Bacteria</taxon>
        <taxon>Pseudomonadati</taxon>
        <taxon>Pseudomonadota</taxon>
        <taxon>Alphaproteobacteria</taxon>
        <taxon>Hyphomicrobiales</taxon>
        <taxon>Methylobacteriaceae</taxon>
        <taxon>Methylobacterium</taxon>
    </lineage>
</organism>
<evidence type="ECO:0000256" key="4">
    <source>
        <dbReference type="ARBA" id="ARBA00022692"/>
    </source>
</evidence>
<proteinExistence type="inferred from homology"/>
<dbReference type="Pfam" id="PF25539">
    <property type="entry name" value="Bestrophin_2"/>
    <property type="match status" value="1"/>
</dbReference>
<gene>
    <name evidence="10" type="ORF">QO012_000266</name>
</gene>
<feature type="transmembrane region" description="Helical" evidence="9">
    <location>
        <begin position="20"/>
        <end position="41"/>
    </location>
</feature>
<evidence type="ECO:0000313" key="10">
    <source>
        <dbReference type="EMBL" id="MDQ0445788.1"/>
    </source>
</evidence>